<dbReference type="InterPro" id="IPR017200">
    <property type="entry name" value="PqqE-like"/>
</dbReference>
<keyword evidence="4" id="KW-0479">Metal-binding</keyword>
<reference evidence="8 9" key="1">
    <citation type="submission" date="2020-10" db="EMBL/GenBank/DDBJ databases">
        <title>ChiBAC.</title>
        <authorList>
            <person name="Zenner C."/>
            <person name="Hitch T.C.A."/>
            <person name="Clavel T."/>
        </authorList>
    </citation>
    <scope>NUCLEOTIDE SEQUENCE [LARGE SCALE GENOMIC DNA]</scope>
    <source>
        <strain evidence="8 9">DSM 108991</strain>
    </source>
</reference>
<dbReference type="SUPFAM" id="SSF102114">
    <property type="entry name" value="Radical SAM enzymes"/>
    <property type="match status" value="1"/>
</dbReference>
<dbReference type="RefSeq" id="WP_226395420.1">
    <property type="nucleotide sequence ID" value="NZ_JADCKL010000012.1"/>
</dbReference>
<dbReference type="InterPro" id="IPR006638">
    <property type="entry name" value="Elp3/MiaA/NifB-like_rSAM"/>
</dbReference>
<gene>
    <name evidence="8" type="ORF">INF30_12200</name>
</gene>
<dbReference type="SFLD" id="SFLDG01386">
    <property type="entry name" value="main_SPASM_domain-containing"/>
    <property type="match status" value="1"/>
</dbReference>
<dbReference type="InterPro" id="IPR058240">
    <property type="entry name" value="rSAM_sf"/>
</dbReference>
<organism evidence="8 9">
    <name type="scientific">Claveliimonas monacensis</name>
    <dbReference type="NCBI Taxonomy" id="2779351"/>
    <lineage>
        <taxon>Bacteria</taxon>
        <taxon>Bacillati</taxon>
        <taxon>Bacillota</taxon>
        <taxon>Clostridia</taxon>
        <taxon>Lachnospirales</taxon>
        <taxon>Lachnospiraceae</taxon>
        <taxon>Claveliimonas</taxon>
    </lineage>
</organism>
<evidence type="ECO:0000256" key="5">
    <source>
        <dbReference type="ARBA" id="ARBA00023004"/>
    </source>
</evidence>
<dbReference type="EMBL" id="JADCKL010000012">
    <property type="protein sequence ID" value="MBE5064016.1"/>
    <property type="molecule type" value="Genomic_DNA"/>
</dbReference>
<sequence length="339" mass="38794">MKKFVNIFGNINNDKDIIDAADDFADLSKAKLIPDEGFDAPLYVMWELTSTCPNKCIYCYNDSHNKRVNELSRKRKFEIADELINAKVFQVCLTGGEPTCSSEYFDLMRYLRSNGIEIGTILSGANLDRKKIRKIAEYVNMIQISLDGSKPEIHDFVRNRKGSFDEAVNAIKGFVKLGKQVRVSFATTKYNIDDFKNTVELCKELGVESVRTQRLSISGRVKGNEEAIYATEKQFEELEKYIYSKKAPIQIEYRSPAEHIEFGIKNGYATVMRITSDGLVGITPYIDVYFGDLNKESFNDVWRKMKKGWHNEVMLSLAKEMNSRQNGTLLDPLTEKIFL</sequence>
<dbReference type="Proteomes" id="UP000758652">
    <property type="component" value="Unassembled WGS sequence"/>
</dbReference>
<dbReference type="InterPro" id="IPR050377">
    <property type="entry name" value="Radical_SAM_PqqE_MftC-like"/>
</dbReference>
<keyword evidence="9" id="KW-1185">Reference proteome</keyword>
<comment type="cofactor">
    <cofactor evidence="1">
        <name>[4Fe-4S] cluster</name>
        <dbReference type="ChEBI" id="CHEBI:49883"/>
    </cofactor>
</comment>
<evidence type="ECO:0000256" key="3">
    <source>
        <dbReference type="ARBA" id="ARBA00022691"/>
    </source>
</evidence>
<evidence type="ECO:0000256" key="1">
    <source>
        <dbReference type="ARBA" id="ARBA00001966"/>
    </source>
</evidence>
<protein>
    <submittedName>
        <fullName evidence="8">Radical SAM protein</fullName>
    </submittedName>
</protein>
<proteinExistence type="predicted"/>
<feature type="domain" description="Radical SAM core" evidence="7">
    <location>
        <begin position="38"/>
        <end position="258"/>
    </location>
</feature>
<keyword evidence="5" id="KW-0408">Iron</keyword>
<dbReference type="PROSITE" id="PS51918">
    <property type="entry name" value="RADICAL_SAM"/>
    <property type="match status" value="1"/>
</dbReference>
<dbReference type="SMART" id="SM00729">
    <property type="entry name" value="Elp3"/>
    <property type="match status" value="1"/>
</dbReference>
<evidence type="ECO:0000259" key="7">
    <source>
        <dbReference type="PROSITE" id="PS51918"/>
    </source>
</evidence>
<dbReference type="InterPro" id="IPR007197">
    <property type="entry name" value="rSAM"/>
</dbReference>
<name>A0ABR9RM10_9FIRM</name>
<keyword evidence="6" id="KW-0411">Iron-sulfur</keyword>
<dbReference type="InterPro" id="IPR013785">
    <property type="entry name" value="Aldolase_TIM"/>
</dbReference>
<keyword evidence="2" id="KW-0004">4Fe-4S</keyword>
<evidence type="ECO:0000256" key="6">
    <source>
        <dbReference type="ARBA" id="ARBA00023014"/>
    </source>
</evidence>
<evidence type="ECO:0000313" key="8">
    <source>
        <dbReference type="EMBL" id="MBE5064016.1"/>
    </source>
</evidence>
<comment type="caution">
    <text evidence="8">The sequence shown here is derived from an EMBL/GenBank/DDBJ whole genome shotgun (WGS) entry which is preliminary data.</text>
</comment>
<keyword evidence="3" id="KW-0949">S-adenosyl-L-methionine</keyword>
<evidence type="ECO:0000256" key="2">
    <source>
        <dbReference type="ARBA" id="ARBA00022485"/>
    </source>
</evidence>
<dbReference type="PANTHER" id="PTHR11228:SF7">
    <property type="entry name" value="PQQA PEPTIDE CYCLASE"/>
    <property type="match status" value="1"/>
</dbReference>
<dbReference type="PANTHER" id="PTHR11228">
    <property type="entry name" value="RADICAL SAM DOMAIN PROTEIN"/>
    <property type="match status" value="1"/>
</dbReference>
<dbReference type="PIRSF" id="PIRSF037420">
    <property type="entry name" value="PQQ_syn_pqqE"/>
    <property type="match status" value="1"/>
</dbReference>
<dbReference type="SFLD" id="SFLDG01067">
    <property type="entry name" value="SPASM/twitch_domain_containing"/>
    <property type="match status" value="1"/>
</dbReference>
<evidence type="ECO:0000256" key="4">
    <source>
        <dbReference type="ARBA" id="ARBA00022723"/>
    </source>
</evidence>
<dbReference type="SFLD" id="SFLDS00029">
    <property type="entry name" value="Radical_SAM"/>
    <property type="match status" value="1"/>
</dbReference>
<dbReference type="Gene3D" id="3.20.20.70">
    <property type="entry name" value="Aldolase class I"/>
    <property type="match status" value="1"/>
</dbReference>
<accession>A0ABR9RM10</accession>
<dbReference type="Pfam" id="PF04055">
    <property type="entry name" value="Radical_SAM"/>
    <property type="match status" value="1"/>
</dbReference>
<evidence type="ECO:0000313" key="9">
    <source>
        <dbReference type="Proteomes" id="UP000758652"/>
    </source>
</evidence>
<dbReference type="CDD" id="cd01335">
    <property type="entry name" value="Radical_SAM"/>
    <property type="match status" value="1"/>
</dbReference>